<comment type="caution">
    <text evidence="1">The sequence shown here is derived from an EMBL/GenBank/DDBJ whole genome shotgun (WGS) entry which is preliminary data.</text>
</comment>
<sequence>MAVEFQRIFIDFKCSVSRHVNGAFDASTNVVAEVPYDNFFISHYRRYLTFATVSEPDLPLRSAQIRLLKADALALCGCMVEKTAQLSAQRLSPVRKVFRIPSPQALGSEKRSVRLSPNPSTYTIHALAKFIEYDYTLSMNVLHDSYLRHLSSSPGWGLFR</sequence>
<dbReference type="Proteomes" id="UP000286415">
    <property type="component" value="Unassembled WGS sequence"/>
</dbReference>
<reference evidence="1 2" key="2">
    <citation type="journal article" date="2021" name="Genomics">
        <title>High-quality reference genome for Clonorchis sinensis.</title>
        <authorList>
            <person name="Young N.D."/>
            <person name="Stroehlein A.J."/>
            <person name="Kinkar L."/>
            <person name="Wang T."/>
            <person name="Sohn W.M."/>
            <person name="Chang B.C.H."/>
            <person name="Kaur P."/>
            <person name="Weisz D."/>
            <person name="Dudchenko O."/>
            <person name="Aiden E.L."/>
            <person name="Korhonen P.K."/>
            <person name="Gasser R.B."/>
        </authorList>
    </citation>
    <scope>NUCLEOTIDE SEQUENCE [LARGE SCALE GENOMIC DNA]</scope>
    <source>
        <strain evidence="1">Cs-k2</strain>
    </source>
</reference>
<protein>
    <submittedName>
        <fullName evidence="1">Uncharacterized protein</fullName>
    </submittedName>
</protein>
<dbReference type="EMBL" id="NIRI02000056">
    <property type="protein sequence ID" value="KAG5444543.1"/>
    <property type="molecule type" value="Genomic_DNA"/>
</dbReference>
<keyword evidence="2" id="KW-1185">Reference proteome</keyword>
<dbReference type="AlphaFoldDB" id="A0A3R7GCK5"/>
<dbReference type="OrthoDB" id="10547473at2759"/>
<proteinExistence type="predicted"/>
<gene>
    <name evidence="1" type="ORF">CSKR_108093</name>
</gene>
<reference evidence="1 2" key="1">
    <citation type="journal article" date="2018" name="Biotechnol. Adv.">
        <title>Improved genomic resources and new bioinformatic workflow for the carcinogenic parasite Clonorchis sinensis: Biotechnological implications.</title>
        <authorList>
            <person name="Wang D."/>
            <person name="Korhonen P.K."/>
            <person name="Gasser R.B."/>
            <person name="Young N.D."/>
        </authorList>
    </citation>
    <scope>NUCLEOTIDE SEQUENCE [LARGE SCALE GENOMIC DNA]</scope>
    <source>
        <strain evidence="1">Cs-k2</strain>
    </source>
</reference>
<organism evidence="1 2">
    <name type="scientific">Clonorchis sinensis</name>
    <name type="common">Chinese liver fluke</name>
    <dbReference type="NCBI Taxonomy" id="79923"/>
    <lineage>
        <taxon>Eukaryota</taxon>
        <taxon>Metazoa</taxon>
        <taxon>Spiralia</taxon>
        <taxon>Lophotrochozoa</taxon>
        <taxon>Platyhelminthes</taxon>
        <taxon>Trematoda</taxon>
        <taxon>Digenea</taxon>
        <taxon>Opisthorchiida</taxon>
        <taxon>Opisthorchiata</taxon>
        <taxon>Opisthorchiidae</taxon>
        <taxon>Clonorchis</taxon>
    </lineage>
</organism>
<name>A0A3R7GCK5_CLOSI</name>
<dbReference type="InParanoid" id="A0A3R7GCK5"/>
<evidence type="ECO:0000313" key="1">
    <source>
        <dbReference type="EMBL" id="KAG5444543.1"/>
    </source>
</evidence>
<evidence type="ECO:0000313" key="2">
    <source>
        <dbReference type="Proteomes" id="UP000286415"/>
    </source>
</evidence>
<accession>A0A3R7GCK5</accession>